<feature type="domain" description="HTH cro/C1-type" evidence="1">
    <location>
        <begin position="11"/>
        <end position="47"/>
    </location>
</feature>
<evidence type="ECO:0000259" key="1">
    <source>
        <dbReference type="PROSITE" id="PS50943"/>
    </source>
</evidence>
<name>A0A0F9D8H1_9ZZZZ</name>
<dbReference type="Gene3D" id="1.10.260.40">
    <property type="entry name" value="lambda repressor-like DNA-binding domains"/>
    <property type="match status" value="1"/>
</dbReference>
<comment type="caution">
    <text evidence="2">The sequence shown here is derived from an EMBL/GenBank/DDBJ whole genome shotgun (WGS) entry which is preliminary data.</text>
</comment>
<dbReference type="InterPro" id="IPR001387">
    <property type="entry name" value="Cro/C1-type_HTH"/>
</dbReference>
<dbReference type="InterPro" id="IPR010982">
    <property type="entry name" value="Lambda_DNA-bd_dom_sf"/>
</dbReference>
<dbReference type="SUPFAM" id="SSF47413">
    <property type="entry name" value="lambda repressor-like DNA-binding domains"/>
    <property type="match status" value="1"/>
</dbReference>
<gene>
    <name evidence="2" type="ORF">LCGC14_2309810</name>
</gene>
<reference evidence="2" key="1">
    <citation type="journal article" date="2015" name="Nature">
        <title>Complex archaea that bridge the gap between prokaryotes and eukaryotes.</title>
        <authorList>
            <person name="Spang A."/>
            <person name="Saw J.H."/>
            <person name="Jorgensen S.L."/>
            <person name="Zaremba-Niedzwiedzka K."/>
            <person name="Martijn J."/>
            <person name="Lind A.E."/>
            <person name="van Eijk R."/>
            <person name="Schleper C."/>
            <person name="Guy L."/>
            <person name="Ettema T.J."/>
        </authorList>
    </citation>
    <scope>NUCLEOTIDE SEQUENCE</scope>
</reference>
<proteinExistence type="predicted"/>
<dbReference type="Pfam" id="PF01381">
    <property type="entry name" value="HTH_3"/>
    <property type="match status" value="1"/>
</dbReference>
<organism evidence="2">
    <name type="scientific">marine sediment metagenome</name>
    <dbReference type="NCBI Taxonomy" id="412755"/>
    <lineage>
        <taxon>unclassified sequences</taxon>
        <taxon>metagenomes</taxon>
        <taxon>ecological metagenomes</taxon>
    </lineage>
</organism>
<accession>A0A0F9D8H1</accession>
<dbReference type="CDD" id="cd00093">
    <property type="entry name" value="HTH_XRE"/>
    <property type="match status" value="1"/>
</dbReference>
<sequence length="72" mass="8023">MIDLAFGPQRILRLRSHLRLTQRAFAKEVGVSQPTVAKWEGGIREPSGAEVLSALLRLENGELPEREEVKAT</sequence>
<dbReference type="AlphaFoldDB" id="A0A0F9D8H1"/>
<evidence type="ECO:0000313" key="2">
    <source>
        <dbReference type="EMBL" id="KKL50006.1"/>
    </source>
</evidence>
<protein>
    <recommendedName>
        <fullName evidence="1">HTH cro/C1-type domain-containing protein</fullName>
    </recommendedName>
</protein>
<dbReference type="GO" id="GO:0003677">
    <property type="term" value="F:DNA binding"/>
    <property type="evidence" value="ECO:0007669"/>
    <property type="project" value="InterPro"/>
</dbReference>
<dbReference type="EMBL" id="LAZR01032755">
    <property type="protein sequence ID" value="KKL50006.1"/>
    <property type="molecule type" value="Genomic_DNA"/>
</dbReference>
<dbReference type="PROSITE" id="PS50943">
    <property type="entry name" value="HTH_CROC1"/>
    <property type="match status" value="1"/>
</dbReference>
<dbReference type="SMART" id="SM00530">
    <property type="entry name" value="HTH_XRE"/>
    <property type="match status" value="1"/>
</dbReference>